<evidence type="ECO:0000313" key="4">
    <source>
        <dbReference type="Proteomes" id="UP001320245"/>
    </source>
</evidence>
<evidence type="ECO:0000313" key="3">
    <source>
        <dbReference type="EMBL" id="KAK7749674.1"/>
    </source>
</evidence>
<reference evidence="3 4" key="1">
    <citation type="journal article" date="2023" name="PLoS ONE">
        <title>Cytospora paraplurivora sp. nov. isolated from orchards with fruit tree decline syndrome in Ontario, Canada.</title>
        <authorList>
            <person name="Ilyukhin E."/>
            <person name="Nguyen H.D.T."/>
            <person name="Castle A.J."/>
            <person name="Ellouze W."/>
        </authorList>
    </citation>
    <scope>NUCLEOTIDE SEQUENCE [LARGE SCALE GENOMIC DNA]</scope>
    <source>
        <strain evidence="3 4">FDS-564</strain>
    </source>
</reference>
<sequence length="335" mass="37382">MSPSIWSRFRSKEYIFALVAGLLVLVFLFSSMGGAPAADVQYAVPPPPTEQEFATQTSQKSPPPGDDHAPADQIQEPATPGSSSGGGGSKTNDFFASDNVPQAPPRDRPQAIIIESDMIANLVPIMLHFATILGPTWGMILFTMPGRWIEPLSPAFQRLVDAGNIEVRFLPPETELHNSQAVSRFLASPWLWEQVKSAKRVLLFQSDSILCSKAEARVEDYFKYDLVGAPIAQQYGQGYNGGLSMRNPRIFLDIAREVDFAASGQEFEDQFFYGELRKRGASMPDVEVARTFSVETIYYETPLGYHQPQRWQAARMNEIEEWCPEVKMLIGRRAQ</sequence>
<dbReference type="Proteomes" id="UP001320245">
    <property type="component" value="Unassembled WGS sequence"/>
</dbReference>
<name>A0AAN9YPN5_9PEZI</name>
<comment type="caution">
    <text evidence="3">The sequence shown here is derived from an EMBL/GenBank/DDBJ whole genome shotgun (WGS) entry which is preliminary data.</text>
</comment>
<gene>
    <name evidence="3" type="ORF">SLS53_000253</name>
</gene>
<evidence type="ECO:0000256" key="1">
    <source>
        <dbReference type="SAM" id="MobiDB-lite"/>
    </source>
</evidence>
<proteinExistence type="predicted"/>
<evidence type="ECO:0000259" key="2">
    <source>
        <dbReference type="Pfam" id="PF18922"/>
    </source>
</evidence>
<dbReference type="EMBL" id="JAJSPL020000001">
    <property type="protein sequence ID" value="KAK7749674.1"/>
    <property type="molecule type" value="Genomic_DNA"/>
</dbReference>
<keyword evidence="4" id="KW-1185">Reference proteome</keyword>
<feature type="domain" description="DUF5672" evidence="2">
    <location>
        <begin position="165"/>
        <end position="306"/>
    </location>
</feature>
<dbReference type="Pfam" id="PF18922">
    <property type="entry name" value="DUF5672"/>
    <property type="match status" value="1"/>
</dbReference>
<accession>A0AAN9YPN5</accession>
<dbReference type="AlphaFoldDB" id="A0AAN9YPN5"/>
<dbReference type="InterPro" id="IPR043729">
    <property type="entry name" value="DUF5672"/>
</dbReference>
<organism evidence="3 4">
    <name type="scientific">Cytospora paraplurivora</name>
    <dbReference type="NCBI Taxonomy" id="2898453"/>
    <lineage>
        <taxon>Eukaryota</taxon>
        <taxon>Fungi</taxon>
        <taxon>Dikarya</taxon>
        <taxon>Ascomycota</taxon>
        <taxon>Pezizomycotina</taxon>
        <taxon>Sordariomycetes</taxon>
        <taxon>Sordariomycetidae</taxon>
        <taxon>Diaporthales</taxon>
        <taxon>Cytosporaceae</taxon>
        <taxon>Cytospora</taxon>
    </lineage>
</organism>
<protein>
    <recommendedName>
        <fullName evidence="2">DUF5672 domain-containing protein</fullName>
    </recommendedName>
</protein>
<feature type="region of interest" description="Disordered" evidence="1">
    <location>
        <begin position="42"/>
        <end position="107"/>
    </location>
</feature>